<keyword evidence="2" id="KW-0489">Methyltransferase</keyword>
<evidence type="ECO:0000259" key="1">
    <source>
        <dbReference type="Pfam" id="PF13649"/>
    </source>
</evidence>
<dbReference type="Gene3D" id="3.40.50.150">
    <property type="entry name" value="Vaccinia Virus protein VP39"/>
    <property type="match status" value="1"/>
</dbReference>
<organism evidence="2 3">
    <name type="scientific">Thermomonospora echinospora</name>
    <dbReference type="NCBI Taxonomy" id="1992"/>
    <lineage>
        <taxon>Bacteria</taxon>
        <taxon>Bacillati</taxon>
        <taxon>Actinomycetota</taxon>
        <taxon>Actinomycetes</taxon>
        <taxon>Streptosporangiales</taxon>
        <taxon>Thermomonosporaceae</taxon>
        <taxon>Thermomonospora</taxon>
    </lineage>
</organism>
<evidence type="ECO:0000313" key="2">
    <source>
        <dbReference type="EMBL" id="SEG86403.1"/>
    </source>
</evidence>
<name>A0A1H6DNQ1_9ACTN</name>
<dbReference type="Proteomes" id="UP000236723">
    <property type="component" value="Unassembled WGS sequence"/>
</dbReference>
<dbReference type="OrthoDB" id="4528595at2"/>
<dbReference type="GO" id="GO:0032259">
    <property type="term" value="P:methylation"/>
    <property type="evidence" value="ECO:0007669"/>
    <property type="project" value="UniProtKB-KW"/>
</dbReference>
<protein>
    <submittedName>
        <fullName evidence="2">Methyltransferase domain-containing protein</fullName>
    </submittedName>
</protein>
<sequence length="249" mass="27378">MTTTEADRADQGLGYAVNAPYYDLIFPEQVRDFLAAALRLLPEDARAVAEIGPGTGQFTEILAGMLGPEAEIFAIEPARVMRAALVTRLARLPEAARKVTVLLEDALTAQMDVPLDGVVLFNLIMHFSPADRPALWKKWAEALRPGGVLLVESQFPQTAVAVPPSVVPGRSLGRHRYETLSRAETVGEDLIRWVMTYRTLRGDVVMREETAEFDCHVVSDETLAAELTAAGLEPHPDAPEGVQVWRRPR</sequence>
<dbReference type="Pfam" id="PF13649">
    <property type="entry name" value="Methyltransf_25"/>
    <property type="match status" value="1"/>
</dbReference>
<dbReference type="RefSeq" id="WP_103942852.1">
    <property type="nucleotide sequence ID" value="NZ_FNVO01000019.1"/>
</dbReference>
<dbReference type="AlphaFoldDB" id="A0A1H6DNQ1"/>
<reference evidence="3" key="1">
    <citation type="submission" date="2016-10" db="EMBL/GenBank/DDBJ databases">
        <authorList>
            <person name="Varghese N."/>
            <person name="Submissions S."/>
        </authorList>
    </citation>
    <scope>NUCLEOTIDE SEQUENCE [LARGE SCALE GENOMIC DNA]</scope>
    <source>
        <strain evidence="3">DSM 43163</strain>
    </source>
</reference>
<feature type="domain" description="Methyltransferase" evidence="1">
    <location>
        <begin position="48"/>
        <end position="147"/>
    </location>
</feature>
<dbReference type="CDD" id="cd02440">
    <property type="entry name" value="AdoMet_MTases"/>
    <property type="match status" value="1"/>
</dbReference>
<gene>
    <name evidence="2" type="ORF">SAMN04489712_11974</name>
</gene>
<dbReference type="InterPro" id="IPR041698">
    <property type="entry name" value="Methyltransf_25"/>
</dbReference>
<keyword evidence="3" id="KW-1185">Reference proteome</keyword>
<dbReference type="EMBL" id="FNVO01000019">
    <property type="protein sequence ID" value="SEG86403.1"/>
    <property type="molecule type" value="Genomic_DNA"/>
</dbReference>
<dbReference type="GO" id="GO:0008168">
    <property type="term" value="F:methyltransferase activity"/>
    <property type="evidence" value="ECO:0007669"/>
    <property type="project" value="UniProtKB-KW"/>
</dbReference>
<dbReference type="InterPro" id="IPR029063">
    <property type="entry name" value="SAM-dependent_MTases_sf"/>
</dbReference>
<dbReference type="SUPFAM" id="SSF53335">
    <property type="entry name" value="S-adenosyl-L-methionine-dependent methyltransferases"/>
    <property type="match status" value="1"/>
</dbReference>
<evidence type="ECO:0000313" key="3">
    <source>
        <dbReference type="Proteomes" id="UP000236723"/>
    </source>
</evidence>
<keyword evidence="2" id="KW-0808">Transferase</keyword>
<accession>A0A1H6DNQ1</accession>
<proteinExistence type="predicted"/>